<dbReference type="GeneID" id="98310528"/>
<accession>A0A0R1MEQ1</accession>
<dbReference type="PATRIC" id="fig|1423759.3.peg.608"/>
<dbReference type="EMBL" id="AZDX01000019">
    <property type="protein sequence ID" value="KRL06543.1"/>
    <property type="molecule type" value="Genomic_DNA"/>
</dbReference>
<keyword evidence="3" id="KW-1185">Reference proteome</keyword>
<gene>
    <name evidence="2" type="ORF">FC92_GL000570</name>
</gene>
<feature type="transmembrane region" description="Helical" evidence="1">
    <location>
        <begin position="12"/>
        <end position="29"/>
    </location>
</feature>
<sequence>MGKKLREPLVFIHGYAGGFWSFFSMLYKLKKRQFVSNRVIITVSRKGIIKFHTNKILQNSGIQIIFKDGKLSVEQQGAWLAKIFSKLKVVYGIDQINIVAHSMGAVSILYLLTNVETVNLPKIKKMVMLGAPFADIEPGIDSTEVENIQLSAQGIPLKQTKRYKLLKKGSKNLDDDIEVFNIIGNSDFGFSDGKVSISSARSLKYILADVGHYREKIIRSRKATHRKLHENDTVFREVIDFLLN</sequence>
<dbReference type="SUPFAM" id="SSF53474">
    <property type="entry name" value="alpha/beta-Hydrolases"/>
    <property type="match status" value="1"/>
</dbReference>
<reference evidence="2 3" key="1">
    <citation type="journal article" date="2015" name="Genome Announc.">
        <title>Expanding the biotechnology potential of lactobacilli through comparative genomics of 213 strains and associated genera.</title>
        <authorList>
            <person name="Sun Z."/>
            <person name="Harris H.M."/>
            <person name="McCann A."/>
            <person name="Guo C."/>
            <person name="Argimon S."/>
            <person name="Zhang W."/>
            <person name="Yang X."/>
            <person name="Jeffery I.B."/>
            <person name="Cooney J.C."/>
            <person name="Kagawa T.F."/>
            <person name="Liu W."/>
            <person name="Song Y."/>
            <person name="Salvetti E."/>
            <person name="Wrobel A."/>
            <person name="Rasinkangas P."/>
            <person name="Parkhill J."/>
            <person name="Rea M.C."/>
            <person name="O'Sullivan O."/>
            <person name="Ritari J."/>
            <person name="Douillard F.P."/>
            <person name="Paul Ross R."/>
            <person name="Yang R."/>
            <person name="Briner A.E."/>
            <person name="Felis G.E."/>
            <person name="de Vos W.M."/>
            <person name="Barrangou R."/>
            <person name="Klaenhammer T.R."/>
            <person name="Caufield P.W."/>
            <person name="Cui Y."/>
            <person name="Zhang H."/>
            <person name="O'Toole P.W."/>
        </authorList>
    </citation>
    <scope>NUCLEOTIDE SEQUENCE [LARGE SCALE GENOMIC DNA]</scope>
    <source>
        <strain evidence="2 3">DSM 19519</strain>
    </source>
</reference>
<evidence type="ECO:0000313" key="3">
    <source>
        <dbReference type="Proteomes" id="UP000051448"/>
    </source>
</evidence>
<dbReference type="Pfam" id="PF06028">
    <property type="entry name" value="DUF915"/>
    <property type="match status" value="1"/>
</dbReference>
<dbReference type="STRING" id="1423759.FC92_GL000570"/>
<keyword evidence="1" id="KW-1133">Transmembrane helix</keyword>
<dbReference type="AlphaFoldDB" id="A0A0R1MEQ1"/>
<organism evidence="2 3">
    <name type="scientific">Liquorilactobacillus hordei DSM 19519</name>
    <dbReference type="NCBI Taxonomy" id="1423759"/>
    <lineage>
        <taxon>Bacteria</taxon>
        <taxon>Bacillati</taxon>
        <taxon>Bacillota</taxon>
        <taxon>Bacilli</taxon>
        <taxon>Lactobacillales</taxon>
        <taxon>Lactobacillaceae</taxon>
        <taxon>Liquorilactobacillus</taxon>
    </lineage>
</organism>
<dbReference type="RefSeq" id="WP_057869691.1">
    <property type="nucleotide sequence ID" value="NZ_AZDX01000019.1"/>
</dbReference>
<evidence type="ECO:0008006" key="4">
    <source>
        <dbReference type="Google" id="ProtNLM"/>
    </source>
</evidence>
<dbReference type="InterPro" id="IPR029058">
    <property type="entry name" value="AB_hydrolase_fold"/>
</dbReference>
<evidence type="ECO:0000256" key="1">
    <source>
        <dbReference type="SAM" id="Phobius"/>
    </source>
</evidence>
<name>A0A0R1MEQ1_9LACO</name>
<dbReference type="OrthoDB" id="503948at2"/>
<dbReference type="Proteomes" id="UP000051448">
    <property type="component" value="Unassembled WGS sequence"/>
</dbReference>
<evidence type="ECO:0000313" key="2">
    <source>
        <dbReference type="EMBL" id="KRL06543.1"/>
    </source>
</evidence>
<comment type="caution">
    <text evidence="2">The sequence shown here is derived from an EMBL/GenBank/DDBJ whole genome shotgun (WGS) entry which is preliminary data.</text>
</comment>
<proteinExistence type="predicted"/>
<dbReference type="Gene3D" id="3.40.50.1820">
    <property type="entry name" value="alpha/beta hydrolase"/>
    <property type="match status" value="1"/>
</dbReference>
<dbReference type="InterPro" id="IPR010315">
    <property type="entry name" value="DUF915_hydro-like"/>
</dbReference>
<keyword evidence="1" id="KW-0472">Membrane</keyword>
<keyword evidence="1" id="KW-0812">Transmembrane</keyword>
<protein>
    <recommendedName>
        <fullName evidence="4">Alpha/beta hydrolase</fullName>
    </recommendedName>
</protein>